<protein>
    <submittedName>
        <fullName evidence="1">Uncharacterized protein</fullName>
    </submittedName>
</protein>
<sequence length="72" mass="8124">MKHTPFTPFGYKWRGCLSLSKPHSTALVRSVAFPASRAALFCRDLCITVKMTLNKKREWEKVGREKGGGRLA</sequence>
<dbReference type="Proteomes" id="UP001476798">
    <property type="component" value="Unassembled WGS sequence"/>
</dbReference>
<accession>A0ABV0MPI8</accession>
<gene>
    <name evidence="1" type="ORF">GOODEAATRI_000846</name>
</gene>
<organism evidence="1 2">
    <name type="scientific">Goodea atripinnis</name>
    <dbReference type="NCBI Taxonomy" id="208336"/>
    <lineage>
        <taxon>Eukaryota</taxon>
        <taxon>Metazoa</taxon>
        <taxon>Chordata</taxon>
        <taxon>Craniata</taxon>
        <taxon>Vertebrata</taxon>
        <taxon>Euteleostomi</taxon>
        <taxon>Actinopterygii</taxon>
        <taxon>Neopterygii</taxon>
        <taxon>Teleostei</taxon>
        <taxon>Neoteleostei</taxon>
        <taxon>Acanthomorphata</taxon>
        <taxon>Ovalentaria</taxon>
        <taxon>Atherinomorphae</taxon>
        <taxon>Cyprinodontiformes</taxon>
        <taxon>Goodeidae</taxon>
        <taxon>Goodea</taxon>
    </lineage>
</organism>
<evidence type="ECO:0000313" key="1">
    <source>
        <dbReference type="EMBL" id="MEQ2160589.1"/>
    </source>
</evidence>
<name>A0ABV0MPI8_9TELE</name>
<evidence type="ECO:0000313" key="2">
    <source>
        <dbReference type="Proteomes" id="UP001476798"/>
    </source>
</evidence>
<proteinExistence type="predicted"/>
<dbReference type="EMBL" id="JAHRIO010010021">
    <property type="protein sequence ID" value="MEQ2160589.1"/>
    <property type="molecule type" value="Genomic_DNA"/>
</dbReference>
<keyword evidence="2" id="KW-1185">Reference proteome</keyword>
<comment type="caution">
    <text evidence="1">The sequence shown here is derived from an EMBL/GenBank/DDBJ whole genome shotgun (WGS) entry which is preliminary data.</text>
</comment>
<reference evidence="1 2" key="1">
    <citation type="submission" date="2021-06" db="EMBL/GenBank/DDBJ databases">
        <authorList>
            <person name="Palmer J.M."/>
        </authorList>
    </citation>
    <scope>NUCLEOTIDE SEQUENCE [LARGE SCALE GENOMIC DNA]</scope>
    <source>
        <strain evidence="1 2">GA_2019</strain>
        <tissue evidence="1">Muscle</tissue>
    </source>
</reference>